<feature type="repeat" description="PPR" evidence="1">
    <location>
        <begin position="79"/>
        <end position="113"/>
    </location>
</feature>
<dbReference type="EMBL" id="JAPUFD010000001">
    <property type="protein sequence ID" value="MDI1485238.1"/>
    <property type="molecule type" value="Genomic_DNA"/>
</dbReference>
<evidence type="ECO:0000313" key="3">
    <source>
        <dbReference type="Proteomes" id="UP001161017"/>
    </source>
</evidence>
<protein>
    <recommendedName>
        <fullName evidence="4">Pentatricopeptide repeat-containing protein</fullName>
    </recommendedName>
</protein>
<evidence type="ECO:0000313" key="2">
    <source>
        <dbReference type="EMBL" id="MDI1485238.1"/>
    </source>
</evidence>
<evidence type="ECO:0000256" key="1">
    <source>
        <dbReference type="PROSITE-ProRule" id="PRU00708"/>
    </source>
</evidence>
<dbReference type="Proteomes" id="UP001161017">
    <property type="component" value="Unassembled WGS sequence"/>
</dbReference>
<dbReference type="AlphaFoldDB" id="A0AA43TR36"/>
<comment type="caution">
    <text evidence="2">The sequence shown here is derived from an EMBL/GenBank/DDBJ whole genome shotgun (WGS) entry which is preliminary data.</text>
</comment>
<organism evidence="2 3">
    <name type="scientific">Ramalina farinacea</name>
    <dbReference type="NCBI Taxonomy" id="258253"/>
    <lineage>
        <taxon>Eukaryota</taxon>
        <taxon>Fungi</taxon>
        <taxon>Dikarya</taxon>
        <taxon>Ascomycota</taxon>
        <taxon>Pezizomycotina</taxon>
        <taxon>Lecanoromycetes</taxon>
        <taxon>OSLEUM clade</taxon>
        <taxon>Lecanoromycetidae</taxon>
        <taxon>Lecanorales</taxon>
        <taxon>Lecanorineae</taxon>
        <taxon>Ramalinaceae</taxon>
        <taxon>Ramalina</taxon>
    </lineage>
</organism>
<reference evidence="2" key="1">
    <citation type="journal article" date="2023" name="Genome Biol. Evol.">
        <title>First Whole Genome Sequence and Flow Cytometry Genome Size Data for the Lichen-Forming Fungus Ramalina farinacea (Ascomycota).</title>
        <authorList>
            <person name="Llewellyn T."/>
            <person name="Mian S."/>
            <person name="Hill R."/>
            <person name="Leitch I.J."/>
            <person name="Gaya E."/>
        </authorList>
    </citation>
    <scope>NUCLEOTIDE SEQUENCE</scope>
    <source>
        <strain evidence="2">LIQ254RAFAR</strain>
    </source>
</reference>
<name>A0AA43TR36_9LECA</name>
<dbReference type="InterPro" id="IPR002885">
    <property type="entry name" value="PPR_rpt"/>
</dbReference>
<proteinExistence type="predicted"/>
<gene>
    <name evidence="2" type="ORF">OHK93_000375</name>
</gene>
<sequence>MPPRPILSQLLPSKAKDDRFRSNLDLANVVLSVLRDENLREYVTIEACHVALRFFYQHRFMVHAQDLYMRMEYLKMGVSTETWNIMLEASAVCKDLANFTKFLQGMVRRGFRPDANTWSAFTKVLDSAHIRSLVIRKMKTLGAMKNPNIQRRISSVMIGHHVEEHMQEDGAIDITSLFSEIHDLYGPHWLSTSAGNRVLSKLIRSSKNSKSAGISKALDVLAQMKAYGFTANHKTLGSFLQGCERVLQRDILMQVLVIFQDIWKLRPDLQGHERLFRCAWLHRDVNFLRAIWISACVKGYVTFSMQDRIMQSVLQYSLLSLPDSQAIPFTAMAGWFVLSVNPHGPITGIEQNENILRGKDRQVSQARVALKSNLALVGQASIPPGFLNVLRQALGIDYRWYQQGFWTSRKDQDNLIKDSLRISVADMGHARPMKAGFLRVGIFPGGAHPNKGPISALEDVPVRQDL</sequence>
<evidence type="ECO:0008006" key="4">
    <source>
        <dbReference type="Google" id="ProtNLM"/>
    </source>
</evidence>
<dbReference type="Gene3D" id="1.25.40.10">
    <property type="entry name" value="Tetratricopeptide repeat domain"/>
    <property type="match status" value="1"/>
</dbReference>
<keyword evidence="3" id="KW-1185">Reference proteome</keyword>
<accession>A0AA43TR36</accession>
<dbReference type="InterPro" id="IPR011990">
    <property type="entry name" value="TPR-like_helical_dom_sf"/>
</dbReference>
<dbReference type="PROSITE" id="PS51375">
    <property type="entry name" value="PPR"/>
    <property type="match status" value="1"/>
</dbReference>